<evidence type="ECO:0000313" key="3">
    <source>
        <dbReference type="Proteomes" id="UP000828390"/>
    </source>
</evidence>
<feature type="transmembrane region" description="Helical" evidence="1">
    <location>
        <begin position="186"/>
        <end position="207"/>
    </location>
</feature>
<sequence length="440" mass="49806">MKKESSSCSDKKMDNYLPYSCIMIDADTKVFASAVHKCLSWGTDRAKVNDDLQKMWTTSNNSNKVLPCLSVRSGLDLYLKVMNFPPGSEVIMSAINIPDMTKVVKHHNLKIVPWDISIETTGPKIELLPSLVSSRTVAIIVAHIYGKWCDMDPIIEIAERHNIPVIEDCAETFCGFERIGNPRSDLVLFSFGVIKFCTAMGGAIAKIKDADIYTKMYRLHESYTVQSQREYLKKVLKYYFVYFILLPYPTHFIVYVAKTLGIDHKAVVVSKLRGFPDQMVHRIKQRPCSALLQVLSERLAGFSQKEYEMGQVKGEYVRMRLPEDVQLVGMKAMVNNYWLFPILVDDPDTVLNSLNALGVDAYRGATQLNIIEPESDPMGVPVSQLDPRYPSEARYLIDHVVYLPVNKKVPFHALNQICKAVKQAIAMSKDAPKVRLQSKL</sequence>
<dbReference type="Pfam" id="PF01041">
    <property type="entry name" value="DegT_DnrJ_EryC1"/>
    <property type="match status" value="1"/>
</dbReference>
<dbReference type="OrthoDB" id="5955158at2759"/>
<protein>
    <submittedName>
        <fullName evidence="2">Uncharacterized protein</fullName>
    </submittedName>
</protein>
<name>A0A9D4IAS4_DREPO</name>
<dbReference type="SUPFAM" id="SSF53383">
    <property type="entry name" value="PLP-dependent transferases"/>
    <property type="match status" value="1"/>
</dbReference>
<keyword evidence="1" id="KW-1133">Transmembrane helix</keyword>
<dbReference type="PANTHER" id="PTHR30244">
    <property type="entry name" value="TRANSAMINASE"/>
    <property type="match status" value="1"/>
</dbReference>
<keyword evidence="3" id="KW-1185">Reference proteome</keyword>
<dbReference type="EMBL" id="JAIWYP010000010">
    <property type="protein sequence ID" value="KAH3753177.1"/>
    <property type="molecule type" value="Genomic_DNA"/>
</dbReference>
<comment type="caution">
    <text evidence="2">The sequence shown here is derived from an EMBL/GenBank/DDBJ whole genome shotgun (WGS) entry which is preliminary data.</text>
</comment>
<accession>A0A9D4IAS4</accession>
<dbReference type="PANTHER" id="PTHR30244:SF34">
    <property type="entry name" value="DTDP-4-AMINO-4,6-DIDEOXYGALACTOSE TRANSAMINASE"/>
    <property type="match status" value="1"/>
</dbReference>
<dbReference type="InterPro" id="IPR000653">
    <property type="entry name" value="DegT/StrS_aminotransferase"/>
</dbReference>
<evidence type="ECO:0000256" key="1">
    <source>
        <dbReference type="SAM" id="Phobius"/>
    </source>
</evidence>
<dbReference type="AlphaFoldDB" id="A0A9D4IAS4"/>
<dbReference type="InterPro" id="IPR015424">
    <property type="entry name" value="PyrdxlP-dep_Trfase"/>
</dbReference>
<reference evidence="2" key="1">
    <citation type="journal article" date="2019" name="bioRxiv">
        <title>The Genome of the Zebra Mussel, Dreissena polymorpha: A Resource for Invasive Species Research.</title>
        <authorList>
            <person name="McCartney M.A."/>
            <person name="Auch B."/>
            <person name="Kono T."/>
            <person name="Mallez S."/>
            <person name="Zhang Y."/>
            <person name="Obille A."/>
            <person name="Becker A."/>
            <person name="Abrahante J.E."/>
            <person name="Garbe J."/>
            <person name="Badalamenti J.P."/>
            <person name="Herman A."/>
            <person name="Mangelson H."/>
            <person name="Liachko I."/>
            <person name="Sullivan S."/>
            <person name="Sone E.D."/>
            <person name="Koren S."/>
            <person name="Silverstein K.A.T."/>
            <person name="Beckman K.B."/>
            <person name="Gohl D.M."/>
        </authorList>
    </citation>
    <scope>NUCLEOTIDE SEQUENCE</scope>
    <source>
        <strain evidence="2">Duluth1</strain>
        <tissue evidence="2">Whole animal</tissue>
    </source>
</reference>
<dbReference type="GO" id="GO:0030170">
    <property type="term" value="F:pyridoxal phosphate binding"/>
    <property type="evidence" value="ECO:0007669"/>
    <property type="project" value="TreeGrafter"/>
</dbReference>
<proteinExistence type="predicted"/>
<dbReference type="Gene3D" id="3.40.640.10">
    <property type="entry name" value="Type I PLP-dependent aspartate aminotransferase-like (Major domain)"/>
    <property type="match status" value="1"/>
</dbReference>
<dbReference type="GO" id="GO:0000271">
    <property type="term" value="P:polysaccharide biosynthetic process"/>
    <property type="evidence" value="ECO:0007669"/>
    <property type="project" value="TreeGrafter"/>
</dbReference>
<organism evidence="2 3">
    <name type="scientific">Dreissena polymorpha</name>
    <name type="common">Zebra mussel</name>
    <name type="synonym">Mytilus polymorpha</name>
    <dbReference type="NCBI Taxonomy" id="45954"/>
    <lineage>
        <taxon>Eukaryota</taxon>
        <taxon>Metazoa</taxon>
        <taxon>Spiralia</taxon>
        <taxon>Lophotrochozoa</taxon>
        <taxon>Mollusca</taxon>
        <taxon>Bivalvia</taxon>
        <taxon>Autobranchia</taxon>
        <taxon>Heteroconchia</taxon>
        <taxon>Euheterodonta</taxon>
        <taxon>Imparidentia</taxon>
        <taxon>Neoheterodontei</taxon>
        <taxon>Myida</taxon>
        <taxon>Dreissenoidea</taxon>
        <taxon>Dreissenidae</taxon>
        <taxon>Dreissena</taxon>
    </lineage>
</organism>
<feature type="transmembrane region" description="Helical" evidence="1">
    <location>
        <begin position="239"/>
        <end position="257"/>
    </location>
</feature>
<dbReference type="GO" id="GO:0008483">
    <property type="term" value="F:transaminase activity"/>
    <property type="evidence" value="ECO:0007669"/>
    <property type="project" value="TreeGrafter"/>
</dbReference>
<gene>
    <name evidence="2" type="ORF">DPMN_187808</name>
</gene>
<reference evidence="2" key="2">
    <citation type="submission" date="2020-11" db="EMBL/GenBank/DDBJ databases">
        <authorList>
            <person name="McCartney M.A."/>
            <person name="Auch B."/>
            <person name="Kono T."/>
            <person name="Mallez S."/>
            <person name="Becker A."/>
            <person name="Gohl D.M."/>
            <person name="Silverstein K.A.T."/>
            <person name="Koren S."/>
            <person name="Bechman K.B."/>
            <person name="Herman A."/>
            <person name="Abrahante J.E."/>
            <person name="Garbe J."/>
        </authorList>
    </citation>
    <scope>NUCLEOTIDE SEQUENCE</scope>
    <source>
        <strain evidence="2">Duluth1</strain>
        <tissue evidence="2">Whole animal</tissue>
    </source>
</reference>
<dbReference type="FunFam" id="3.40.640.10:FF:000227">
    <property type="entry name" value="Predicted protein"/>
    <property type="match status" value="1"/>
</dbReference>
<keyword evidence="1" id="KW-0812">Transmembrane</keyword>
<keyword evidence="1" id="KW-0472">Membrane</keyword>
<dbReference type="Proteomes" id="UP000828390">
    <property type="component" value="Unassembled WGS sequence"/>
</dbReference>
<dbReference type="InterPro" id="IPR015421">
    <property type="entry name" value="PyrdxlP-dep_Trfase_major"/>
</dbReference>
<evidence type="ECO:0000313" key="2">
    <source>
        <dbReference type="EMBL" id="KAH3753177.1"/>
    </source>
</evidence>